<evidence type="ECO:0000256" key="5">
    <source>
        <dbReference type="ARBA" id="ARBA00022777"/>
    </source>
</evidence>
<dbReference type="Pfam" id="PF01121">
    <property type="entry name" value="CoaE"/>
    <property type="match status" value="1"/>
</dbReference>
<keyword evidence="3 8" id="KW-0808">Transferase</keyword>
<dbReference type="PROSITE" id="PS51219">
    <property type="entry name" value="DPCK"/>
    <property type="match status" value="1"/>
</dbReference>
<dbReference type="PANTHER" id="PTHR10695">
    <property type="entry name" value="DEPHOSPHO-COA KINASE-RELATED"/>
    <property type="match status" value="1"/>
</dbReference>
<dbReference type="GO" id="GO:0005737">
    <property type="term" value="C:cytoplasm"/>
    <property type="evidence" value="ECO:0007669"/>
    <property type="project" value="UniProtKB-SubCell"/>
</dbReference>
<dbReference type="EMBL" id="VMKJ01000024">
    <property type="protein sequence ID" value="TVO35477.1"/>
    <property type="molecule type" value="Genomic_DNA"/>
</dbReference>
<sequence length="207" mass="23050">MTMIVGLTGGIGSGKTTIANLFHDQFGINIIDADIVAREVVEPKSAGLKAITEHFGQEILTLDGQLNRSALRERIFNHPSEKEWLNNLLHPLIRQRIKQLLTKVTSDYALLAVPLLVENNWQTMINRLLVVDVKPETQITRTCQRDGVPEAQVHSILASQASREQRLSAADDVINNDAPLTEQAKQELLSQVTVLHKKYLVLSGSFL</sequence>
<dbReference type="GO" id="GO:0015937">
    <property type="term" value="P:coenzyme A biosynthetic process"/>
    <property type="evidence" value="ECO:0007669"/>
    <property type="project" value="UniProtKB-UniRule"/>
</dbReference>
<name>A0A557P479_9VIBR</name>
<dbReference type="InterPro" id="IPR001977">
    <property type="entry name" value="Depp_CoAkinase"/>
</dbReference>
<feature type="binding site" evidence="8">
    <location>
        <begin position="12"/>
        <end position="17"/>
    </location>
    <ligand>
        <name>ATP</name>
        <dbReference type="ChEBI" id="CHEBI:30616"/>
    </ligand>
</feature>
<gene>
    <name evidence="8 10" type="primary">coaE</name>
    <name evidence="10" type="ORF">FOF44_11835</name>
</gene>
<evidence type="ECO:0000256" key="2">
    <source>
        <dbReference type="ARBA" id="ARBA00022490"/>
    </source>
</evidence>
<dbReference type="FunFam" id="3.40.50.300:FF:000518">
    <property type="entry name" value="Dephospho-CoA kinase"/>
    <property type="match status" value="1"/>
</dbReference>
<dbReference type="RefSeq" id="WP_144388514.1">
    <property type="nucleotide sequence ID" value="NZ_CANNCB010000016.1"/>
</dbReference>
<dbReference type="CDD" id="cd02022">
    <property type="entry name" value="DPCK"/>
    <property type="match status" value="1"/>
</dbReference>
<evidence type="ECO:0000256" key="4">
    <source>
        <dbReference type="ARBA" id="ARBA00022741"/>
    </source>
</evidence>
<evidence type="ECO:0000256" key="9">
    <source>
        <dbReference type="NCBIfam" id="TIGR00152"/>
    </source>
</evidence>
<dbReference type="InterPro" id="IPR027417">
    <property type="entry name" value="P-loop_NTPase"/>
</dbReference>
<dbReference type="PANTHER" id="PTHR10695:SF46">
    <property type="entry name" value="BIFUNCTIONAL COENZYME A SYNTHASE-RELATED"/>
    <property type="match status" value="1"/>
</dbReference>
<keyword evidence="5 8" id="KW-0418">Kinase</keyword>
<keyword evidence="6 8" id="KW-0067">ATP-binding</keyword>
<accession>A0A557P479</accession>
<evidence type="ECO:0000256" key="6">
    <source>
        <dbReference type="ARBA" id="ARBA00022840"/>
    </source>
</evidence>
<evidence type="ECO:0000256" key="7">
    <source>
        <dbReference type="ARBA" id="ARBA00022993"/>
    </source>
</evidence>
<dbReference type="AlphaFoldDB" id="A0A557P479"/>
<dbReference type="OrthoDB" id="9812943at2"/>
<comment type="caution">
    <text evidence="10">The sequence shown here is derived from an EMBL/GenBank/DDBJ whole genome shotgun (WGS) entry which is preliminary data.</text>
</comment>
<keyword evidence="4 8" id="KW-0547">Nucleotide-binding</keyword>
<comment type="catalytic activity">
    <reaction evidence="8">
        <text>3'-dephospho-CoA + ATP = ADP + CoA + H(+)</text>
        <dbReference type="Rhea" id="RHEA:18245"/>
        <dbReference type="ChEBI" id="CHEBI:15378"/>
        <dbReference type="ChEBI" id="CHEBI:30616"/>
        <dbReference type="ChEBI" id="CHEBI:57287"/>
        <dbReference type="ChEBI" id="CHEBI:57328"/>
        <dbReference type="ChEBI" id="CHEBI:456216"/>
        <dbReference type="EC" id="2.7.1.24"/>
    </reaction>
</comment>
<dbReference type="Gene3D" id="3.40.50.300">
    <property type="entry name" value="P-loop containing nucleotide triphosphate hydrolases"/>
    <property type="match status" value="1"/>
</dbReference>
<dbReference type="SUPFAM" id="SSF52540">
    <property type="entry name" value="P-loop containing nucleoside triphosphate hydrolases"/>
    <property type="match status" value="1"/>
</dbReference>
<comment type="similarity">
    <text evidence="1 8">Belongs to the CoaE family.</text>
</comment>
<protein>
    <recommendedName>
        <fullName evidence="8 9">Dephospho-CoA kinase</fullName>
        <ecNumber evidence="8 9">2.7.1.24</ecNumber>
    </recommendedName>
    <alternativeName>
        <fullName evidence="8">Dephosphocoenzyme A kinase</fullName>
    </alternativeName>
</protein>
<comment type="pathway">
    <text evidence="8">Cofactor biosynthesis; coenzyme A biosynthesis; CoA from (R)-pantothenate: step 5/5.</text>
</comment>
<evidence type="ECO:0000256" key="1">
    <source>
        <dbReference type="ARBA" id="ARBA00009018"/>
    </source>
</evidence>
<evidence type="ECO:0000313" key="11">
    <source>
        <dbReference type="Proteomes" id="UP000319828"/>
    </source>
</evidence>
<keyword evidence="7 8" id="KW-0173">Coenzyme A biosynthesis</keyword>
<dbReference type="GO" id="GO:0005524">
    <property type="term" value="F:ATP binding"/>
    <property type="evidence" value="ECO:0007669"/>
    <property type="project" value="UniProtKB-UniRule"/>
</dbReference>
<evidence type="ECO:0000313" key="10">
    <source>
        <dbReference type="EMBL" id="TVO35477.1"/>
    </source>
</evidence>
<dbReference type="UniPathway" id="UPA00241">
    <property type="reaction ID" value="UER00356"/>
</dbReference>
<comment type="function">
    <text evidence="8">Catalyzes the phosphorylation of the 3'-hydroxyl group of dephosphocoenzyme A to form coenzyme A.</text>
</comment>
<keyword evidence="2 8" id="KW-0963">Cytoplasm</keyword>
<dbReference type="NCBIfam" id="TIGR00152">
    <property type="entry name" value="dephospho-CoA kinase"/>
    <property type="match status" value="1"/>
</dbReference>
<comment type="subcellular location">
    <subcellularLocation>
        <location evidence="8">Cytoplasm</location>
    </subcellularLocation>
</comment>
<dbReference type="HAMAP" id="MF_00376">
    <property type="entry name" value="Dephospho_CoA_kinase"/>
    <property type="match status" value="1"/>
</dbReference>
<evidence type="ECO:0000256" key="8">
    <source>
        <dbReference type="HAMAP-Rule" id="MF_00376"/>
    </source>
</evidence>
<dbReference type="EC" id="2.7.1.24" evidence="8 9"/>
<reference evidence="10 11" key="1">
    <citation type="submission" date="2019-07" db="EMBL/GenBank/DDBJ databases">
        <title>The draft genome sequence of Vibrio algivorus M1486.</title>
        <authorList>
            <person name="Meng X."/>
        </authorList>
    </citation>
    <scope>NUCLEOTIDE SEQUENCE [LARGE SCALE GENOMIC DNA]</scope>
    <source>
        <strain evidence="10 11">M1486</strain>
    </source>
</reference>
<proteinExistence type="inferred from homology"/>
<dbReference type="Proteomes" id="UP000319828">
    <property type="component" value="Unassembled WGS sequence"/>
</dbReference>
<organism evidence="10 11">
    <name type="scientific">Vibrio algivorus</name>
    <dbReference type="NCBI Taxonomy" id="1667024"/>
    <lineage>
        <taxon>Bacteria</taxon>
        <taxon>Pseudomonadati</taxon>
        <taxon>Pseudomonadota</taxon>
        <taxon>Gammaproteobacteria</taxon>
        <taxon>Vibrionales</taxon>
        <taxon>Vibrionaceae</taxon>
        <taxon>Vibrio</taxon>
    </lineage>
</organism>
<evidence type="ECO:0000256" key="3">
    <source>
        <dbReference type="ARBA" id="ARBA00022679"/>
    </source>
</evidence>
<dbReference type="GO" id="GO:0004140">
    <property type="term" value="F:dephospho-CoA kinase activity"/>
    <property type="evidence" value="ECO:0007669"/>
    <property type="project" value="UniProtKB-UniRule"/>
</dbReference>